<dbReference type="RefSeq" id="WP_016456460.1">
    <property type="nucleotide sequence ID" value="NZ_KE150269.1"/>
</dbReference>
<evidence type="ECO:0000313" key="2">
    <source>
        <dbReference type="Proteomes" id="UP000014417"/>
    </source>
</evidence>
<protein>
    <submittedName>
        <fullName evidence="1">Uncharacterized protein</fullName>
    </submittedName>
</protein>
<keyword evidence="2" id="KW-1185">Reference proteome</keyword>
<accession>S2W144</accession>
<evidence type="ECO:0000313" key="1">
    <source>
        <dbReference type="EMBL" id="EPD32085.1"/>
    </source>
</evidence>
<dbReference type="STRING" id="883161.HMPREF9306_01649"/>
<name>S2W144_9ACTN</name>
<reference evidence="1 2" key="1">
    <citation type="submission" date="2013-04" db="EMBL/GenBank/DDBJ databases">
        <title>The Genome Sequence of Propionimicrobium lymphophilum ACS-093-V-SCH5.</title>
        <authorList>
            <consortium name="The Broad Institute Genomics Platform"/>
            <person name="Earl A."/>
            <person name="Ward D."/>
            <person name="Feldgarden M."/>
            <person name="Gevers D."/>
            <person name="Saerens B."/>
            <person name="Vaneechoutte M."/>
            <person name="Walker B."/>
            <person name="Young S."/>
            <person name="Zeng Q."/>
            <person name="Gargeya S."/>
            <person name="Fitzgerald M."/>
            <person name="Haas B."/>
            <person name="Abouelleil A."/>
            <person name="Allen A.W."/>
            <person name="Alvarado L."/>
            <person name="Arachchi H.M."/>
            <person name="Berlin A.M."/>
            <person name="Chapman S.B."/>
            <person name="Gainer-Dewar J."/>
            <person name="Goldberg J."/>
            <person name="Griggs A."/>
            <person name="Gujja S."/>
            <person name="Hansen M."/>
            <person name="Howarth C."/>
            <person name="Imamovic A."/>
            <person name="Ireland A."/>
            <person name="Larimer J."/>
            <person name="McCowan C."/>
            <person name="Murphy C."/>
            <person name="Pearson M."/>
            <person name="Poon T.W."/>
            <person name="Priest M."/>
            <person name="Roberts A."/>
            <person name="Saif S."/>
            <person name="Shea T."/>
            <person name="Sisk P."/>
            <person name="Sykes S."/>
            <person name="Wortman J."/>
            <person name="Nusbaum C."/>
            <person name="Birren B."/>
        </authorList>
    </citation>
    <scope>NUCLEOTIDE SEQUENCE [LARGE SCALE GENOMIC DNA]</scope>
    <source>
        <strain evidence="1 2">ACS-093-V-SCH5</strain>
    </source>
</reference>
<dbReference type="EMBL" id="AGZR01000009">
    <property type="protein sequence ID" value="EPD32085.1"/>
    <property type="molecule type" value="Genomic_DNA"/>
</dbReference>
<comment type="caution">
    <text evidence="1">The sequence shown here is derived from an EMBL/GenBank/DDBJ whole genome shotgun (WGS) entry which is preliminary data.</text>
</comment>
<dbReference type="AlphaFoldDB" id="S2W144"/>
<gene>
    <name evidence="1" type="ORF">HMPREF9306_01649</name>
</gene>
<organism evidence="1 2">
    <name type="scientific">Propionimicrobium lymphophilum ACS-093-V-SCH5</name>
    <dbReference type="NCBI Taxonomy" id="883161"/>
    <lineage>
        <taxon>Bacteria</taxon>
        <taxon>Bacillati</taxon>
        <taxon>Actinomycetota</taxon>
        <taxon>Actinomycetes</taxon>
        <taxon>Propionibacteriales</taxon>
        <taxon>Propionibacteriaceae</taxon>
        <taxon>Propionimicrobium</taxon>
    </lineage>
</organism>
<dbReference type="Pfam" id="PF09438">
    <property type="entry name" value="DUF2017"/>
    <property type="match status" value="1"/>
</dbReference>
<sequence>MHAFERVGEATVCRFEPAEIEILRSLLCQLLGLITDDSCFLQPGQQLGDCCCDAGSNNSCCEGEDAILAELDRQFTSSMQLNDPMYFAHADPVIKRLFPPAYLDDEEANFDFQRFSAPSIFEDKVVGLRAMLSDLADNCSDDGVCSVPGEHLGYWLKTLTSLRLALAVRLGISTSTDAEALAEIGQDDPRSFAYSIYEWLGFVQESLLAVCE</sequence>
<dbReference type="Proteomes" id="UP000014417">
    <property type="component" value="Unassembled WGS sequence"/>
</dbReference>
<dbReference type="InterPro" id="IPR018561">
    <property type="entry name" value="AosR"/>
</dbReference>
<proteinExistence type="predicted"/>
<dbReference type="HOGENOM" id="CLU_087287_2_0_11"/>
<dbReference type="OrthoDB" id="3268479at2"/>